<comment type="caution">
    <text evidence="2">The sequence shown here is derived from an EMBL/GenBank/DDBJ whole genome shotgun (WGS) entry which is preliminary data.</text>
</comment>
<keyword evidence="3" id="KW-1185">Reference proteome</keyword>
<organism evidence="2 3">
    <name type="scientific">Pelagerythrobacter aerophilus</name>
    <dbReference type="NCBI Taxonomy" id="2306995"/>
    <lineage>
        <taxon>Bacteria</taxon>
        <taxon>Pseudomonadati</taxon>
        <taxon>Pseudomonadota</taxon>
        <taxon>Alphaproteobacteria</taxon>
        <taxon>Sphingomonadales</taxon>
        <taxon>Erythrobacteraceae</taxon>
        <taxon>Pelagerythrobacter</taxon>
    </lineage>
</organism>
<dbReference type="EMBL" id="QXFK01000019">
    <property type="protein sequence ID" value="RIV75617.1"/>
    <property type="molecule type" value="Genomic_DNA"/>
</dbReference>
<name>A0A418NDX9_9SPHN</name>
<proteinExistence type="predicted"/>
<evidence type="ECO:0000256" key="1">
    <source>
        <dbReference type="SAM" id="MobiDB-lite"/>
    </source>
</evidence>
<gene>
    <name evidence="2" type="ORF">D2V04_15095</name>
</gene>
<accession>A0A418NDX9</accession>
<feature type="compositionally biased region" description="Basic and acidic residues" evidence="1">
    <location>
        <begin position="1"/>
        <end position="11"/>
    </location>
</feature>
<sequence length="86" mass="10335">MWPPPKQERLQRKTGAPPRRFPLPWTVRSSEECYWIEDANGKRFAHTYFVDRDLPIGPDYERRLTRREALMIVRNIAKLPDLLRKS</sequence>
<protein>
    <submittedName>
        <fullName evidence="2">Uncharacterized protein</fullName>
    </submittedName>
</protein>
<dbReference type="AlphaFoldDB" id="A0A418NDX9"/>
<feature type="region of interest" description="Disordered" evidence="1">
    <location>
        <begin position="1"/>
        <end position="21"/>
    </location>
</feature>
<dbReference type="Proteomes" id="UP000285092">
    <property type="component" value="Unassembled WGS sequence"/>
</dbReference>
<evidence type="ECO:0000313" key="2">
    <source>
        <dbReference type="EMBL" id="RIV75617.1"/>
    </source>
</evidence>
<reference evidence="2 3" key="1">
    <citation type="submission" date="2018-08" db="EMBL/GenBank/DDBJ databases">
        <title>Altererythrobacter sp.Ery1 and Ery12, the genome sequencing of novel strains in genus Alterythrobacter.</title>
        <authorList>
            <person name="Cheng H."/>
            <person name="Wu Y.-H."/>
            <person name="Fang C."/>
            <person name="Xu X.-W."/>
        </authorList>
    </citation>
    <scope>NUCLEOTIDE SEQUENCE [LARGE SCALE GENOMIC DNA]</scope>
    <source>
        <strain evidence="2 3">Ery1</strain>
    </source>
</reference>
<evidence type="ECO:0000313" key="3">
    <source>
        <dbReference type="Proteomes" id="UP000285092"/>
    </source>
</evidence>